<name>A0ABT9JKQ3_9PAST</name>
<reference evidence="3 4" key="1">
    <citation type="journal article" date="2023" name="Front. Microbiol.">
        <title>Phylogeography and host specificity of Pasteurellaceae pathogenic to sea-farmed fish in the north-east Atlantic.</title>
        <authorList>
            <person name="Gulla S."/>
            <person name="Colquhoun D.J."/>
            <person name="Olsen A.B."/>
            <person name="Spilsberg B."/>
            <person name="Lagesen K."/>
            <person name="Aakesson C.P."/>
            <person name="Strom S."/>
            <person name="Manji F."/>
            <person name="Birkbeck T.H."/>
            <person name="Nilsen H.K."/>
        </authorList>
    </citation>
    <scope>NUCLEOTIDE SEQUENCE [LARGE SCALE GENOMIC DNA]</scope>
    <source>
        <strain evidence="3 4">VIO11850</strain>
    </source>
</reference>
<organism evidence="3 4">
    <name type="scientific">Phocoenobacter skyensis</name>
    <dbReference type="NCBI Taxonomy" id="97481"/>
    <lineage>
        <taxon>Bacteria</taxon>
        <taxon>Pseudomonadati</taxon>
        <taxon>Pseudomonadota</taxon>
        <taxon>Gammaproteobacteria</taxon>
        <taxon>Pasteurellales</taxon>
        <taxon>Pasteurellaceae</taxon>
        <taxon>Phocoenobacter</taxon>
    </lineage>
</organism>
<dbReference type="RefSeq" id="WP_306383887.1">
    <property type="nucleotide sequence ID" value="NZ_JASAVR010000011.1"/>
</dbReference>
<evidence type="ECO:0008006" key="5">
    <source>
        <dbReference type="Google" id="ProtNLM"/>
    </source>
</evidence>
<feature type="transmembrane region" description="Helical" evidence="2">
    <location>
        <begin position="59"/>
        <end position="79"/>
    </location>
</feature>
<keyword evidence="1" id="KW-0175">Coiled coil</keyword>
<evidence type="ECO:0000313" key="3">
    <source>
        <dbReference type="EMBL" id="MDP8085400.1"/>
    </source>
</evidence>
<keyword evidence="2" id="KW-0812">Transmembrane</keyword>
<gene>
    <name evidence="3" type="ORF">QJT92_05605</name>
</gene>
<evidence type="ECO:0000256" key="2">
    <source>
        <dbReference type="SAM" id="Phobius"/>
    </source>
</evidence>
<feature type="coiled-coil region" evidence="1">
    <location>
        <begin position="27"/>
        <end position="54"/>
    </location>
</feature>
<keyword evidence="4" id="KW-1185">Reference proteome</keyword>
<keyword evidence="2" id="KW-0472">Membrane</keyword>
<dbReference type="Proteomes" id="UP001224812">
    <property type="component" value="Unassembled WGS sequence"/>
</dbReference>
<sequence>MSRKQLHSNAQKLDQLLELTTAIHQTVEQQNAEISALRRELASLEDLVNKMSRKNRTQALIAGGIGGGIAAVGFELLRIKFGG</sequence>
<dbReference type="EMBL" id="JASAVS010000010">
    <property type="protein sequence ID" value="MDP8085400.1"/>
    <property type="molecule type" value="Genomic_DNA"/>
</dbReference>
<protein>
    <recommendedName>
        <fullName evidence="5">Haemolysin XhlA</fullName>
    </recommendedName>
</protein>
<comment type="caution">
    <text evidence="3">The sequence shown here is derived from an EMBL/GenBank/DDBJ whole genome shotgun (WGS) entry which is preliminary data.</text>
</comment>
<evidence type="ECO:0000313" key="4">
    <source>
        <dbReference type="Proteomes" id="UP001224812"/>
    </source>
</evidence>
<evidence type="ECO:0000256" key="1">
    <source>
        <dbReference type="SAM" id="Coils"/>
    </source>
</evidence>
<keyword evidence="2" id="KW-1133">Transmembrane helix</keyword>
<proteinExistence type="predicted"/>
<accession>A0ABT9JKQ3</accession>